<organism evidence="2 3">
    <name type="scientific">Lactiplantibacillus daoliensis</name>
    <dbReference type="NCBI Taxonomy" id="2559916"/>
    <lineage>
        <taxon>Bacteria</taxon>
        <taxon>Bacillati</taxon>
        <taxon>Bacillota</taxon>
        <taxon>Bacilli</taxon>
        <taxon>Lactobacillales</taxon>
        <taxon>Lactobacillaceae</taxon>
        <taxon>Lactiplantibacillus</taxon>
    </lineage>
</organism>
<name>A0ABW1UL95_9LACO</name>
<sequence>MLNELNSLKEGAGLFADYLLLLFTTAPRRPKALFNVLRGKRTVSTLFAGLTTGTLSLLDSWHGVALPTFEAATQQLVTAGWLVTTDPGYLKLTPAGEQHQQQLMTTLYLPTAWEGFQSADVRQFTATSQLALQVVSEAVHQQRRYYPITTDRRIQRTVKQWFRQWQRPTLGQQIYQELTSFLQTQSSELATVFSQSLTGFNFPGQTDQQLAAQVDRQPIEILVMRKDLSCHWVAWLKENPGTPLAALLQPYLKPNPVSSSAWQTYQDYKTGESLAQISQRRRLKLSTVREHLLEVAILWPDFPAAELLTPTRVTQLAAIFADNPVIETWRFQTVQAVLPEMDFFWFRLYQIMRCHDAA</sequence>
<dbReference type="EMBL" id="JBHSSB010000032">
    <property type="protein sequence ID" value="MFC6295979.1"/>
    <property type="molecule type" value="Genomic_DNA"/>
</dbReference>
<proteinExistence type="predicted"/>
<keyword evidence="3" id="KW-1185">Reference proteome</keyword>
<evidence type="ECO:0000313" key="3">
    <source>
        <dbReference type="Proteomes" id="UP001596227"/>
    </source>
</evidence>
<feature type="domain" description="Helicase Helix-turn-helix" evidence="1">
    <location>
        <begin position="263"/>
        <end position="349"/>
    </location>
</feature>
<dbReference type="Proteomes" id="UP001596227">
    <property type="component" value="Unassembled WGS sequence"/>
</dbReference>
<dbReference type="InterPro" id="IPR029491">
    <property type="entry name" value="Helicase_HTH"/>
</dbReference>
<reference evidence="3" key="1">
    <citation type="journal article" date="2019" name="Int. J. Syst. Evol. Microbiol.">
        <title>The Global Catalogue of Microorganisms (GCM) 10K type strain sequencing project: providing services to taxonomists for standard genome sequencing and annotation.</title>
        <authorList>
            <consortium name="The Broad Institute Genomics Platform"/>
            <consortium name="The Broad Institute Genome Sequencing Center for Infectious Disease"/>
            <person name="Wu L."/>
            <person name="Ma J."/>
        </authorList>
    </citation>
    <scope>NUCLEOTIDE SEQUENCE [LARGE SCALE GENOMIC DNA]</scope>
    <source>
        <strain evidence="3">CCM 8934</strain>
    </source>
</reference>
<gene>
    <name evidence="2" type="ORF">ACFQH1_12270</name>
</gene>
<protein>
    <submittedName>
        <fullName evidence="2">Helix-turn-helix domain-containing protein</fullName>
    </submittedName>
</protein>
<comment type="caution">
    <text evidence="2">The sequence shown here is derived from an EMBL/GenBank/DDBJ whole genome shotgun (WGS) entry which is preliminary data.</text>
</comment>
<dbReference type="InterPro" id="IPR008308">
    <property type="entry name" value="YpbB-like"/>
</dbReference>
<dbReference type="RefSeq" id="WP_223876913.1">
    <property type="nucleotide sequence ID" value="NZ_BJDH01000004.1"/>
</dbReference>
<accession>A0ABW1UL95</accession>
<dbReference type="Pfam" id="PF14493">
    <property type="entry name" value="HTH_40"/>
    <property type="match status" value="1"/>
</dbReference>
<evidence type="ECO:0000259" key="1">
    <source>
        <dbReference type="Pfam" id="PF14493"/>
    </source>
</evidence>
<evidence type="ECO:0000313" key="2">
    <source>
        <dbReference type="EMBL" id="MFC6295979.1"/>
    </source>
</evidence>
<dbReference type="PIRSF" id="PIRSF021350">
    <property type="entry name" value="UCP021350"/>
    <property type="match status" value="1"/>
</dbReference>